<dbReference type="PROSITE" id="PS50110">
    <property type="entry name" value="RESPONSE_REGULATORY"/>
    <property type="match status" value="1"/>
</dbReference>
<dbReference type="PRINTS" id="PR00038">
    <property type="entry name" value="HTHLUXR"/>
</dbReference>
<dbReference type="EMBL" id="VKAD01000001">
    <property type="protein sequence ID" value="TXR54511.1"/>
    <property type="molecule type" value="Genomic_DNA"/>
</dbReference>
<evidence type="ECO:0000259" key="5">
    <source>
        <dbReference type="PROSITE" id="PS50110"/>
    </source>
</evidence>
<dbReference type="PROSITE" id="PS50043">
    <property type="entry name" value="HTH_LUXR_2"/>
    <property type="match status" value="1"/>
</dbReference>
<dbReference type="Proteomes" id="UP000321764">
    <property type="component" value="Unassembled WGS sequence"/>
</dbReference>
<proteinExistence type="predicted"/>
<dbReference type="InterPro" id="IPR051015">
    <property type="entry name" value="EvgA-like"/>
</dbReference>
<dbReference type="InterPro" id="IPR036388">
    <property type="entry name" value="WH-like_DNA-bd_sf"/>
</dbReference>
<name>A0A5C8ZBF2_9GAMM</name>
<dbReference type="SMART" id="SM00421">
    <property type="entry name" value="HTH_LUXR"/>
    <property type="match status" value="1"/>
</dbReference>
<dbReference type="Pfam" id="PF00196">
    <property type="entry name" value="GerE"/>
    <property type="match status" value="1"/>
</dbReference>
<sequence>MLIYLIDDHQMFTDAMQMVIKDALPDYQVLAFTSPLNALEGLTQDQPSLIILDLEMAEFNGFSFLQILSQHSYQVPVLVCSGNLNESNKVLALQYGAKGFLTKSNGSEEVLTAIASLLSGKTYPENIEHYIKKINTTTLSNRQCAILSLMQSGMPNAKIAETLFLSTNTVKTHIRLMYNTLDVNSRIECLNKAKELGLINNL</sequence>
<feature type="domain" description="Response regulatory" evidence="5">
    <location>
        <begin position="2"/>
        <end position="118"/>
    </location>
</feature>
<evidence type="ECO:0000256" key="2">
    <source>
        <dbReference type="ARBA" id="ARBA00023125"/>
    </source>
</evidence>
<keyword evidence="2" id="KW-0238">DNA-binding</keyword>
<dbReference type="RefSeq" id="WP_147713909.1">
    <property type="nucleotide sequence ID" value="NZ_VKAD01000001.1"/>
</dbReference>
<dbReference type="AlphaFoldDB" id="A0A5C8ZBF2"/>
<gene>
    <name evidence="6" type="ORF">FME95_08240</name>
</gene>
<dbReference type="OrthoDB" id="9814495at2"/>
<dbReference type="SUPFAM" id="SSF52172">
    <property type="entry name" value="CheY-like"/>
    <property type="match status" value="1"/>
</dbReference>
<protein>
    <submittedName>
        <fullName evidence="6">Response regulator transcription factor</fullName>
    </submittedName>
</protein>
<dbReference type="Pfam" id="PF00072">
    <property type="entry name" value="Response_reg"/>
    <property type="match status" value="1"/>
</dbReference>
<dbReference type="GO" id="GO:0003677">
    <property type="term" value="F:DNA binding"/>
    <property type="evidence" value="ECO:0007669"/>
    <property type="project" value="UniProtKB-KW"/>
</dbReference>
<dbReference type="Gene3D" id="1.10.10.10">
    <property type="entry name" value="Winged helix-like DNA-binding domain superfamily/Winged helix DNA-binding domain"/>
    <property type="match status" value="1"/>
</dbReference>
<feature type="domain" description="HTH luxR-type" evidence="4">
    <location>
        <begin position="132"/>
        <end position="197"/>
    </location>
</feature>
<dbReference type="InterPro" id="IPR016032">
    <property type="entry name" value="Sig_transdc_resp-reg_C-effctor"/>
</dbReference>
<dbReference type="InterPro" id="IPR001789">
    <property type="entry name" value="Sig_transdc_resp-reg_receiver"/>
</dbReference>
<dbReference type="GO" id="GO:0006355">
    <property type="term" value="P:regulation of DNA-templated transcription"/>
    <property type="evidence" value="ECO:0007669"/>
    <property type="project" value="InterPro"/>
</dbReference>
<evidence type="ECO:0000256" key="3">
    <source>
        <dbReference type="PROSITE-ProRule" id="PRU00169"/>
    </source>
</evidence>
<organism evidence="6 7">
    <name type="scientific">Reinekea thalattae</name>
    <dbReference type="NCBI Taxonomy" id="2593301"/>
    <lineage>
        <taxon>Bacteria</taxon>
        <taxon>Pseudomonadati</taxon>
        <taxon>Pseudomonadota</taxon>
        <taxon>Gammaproteobacteria</taxon>
        <taxon>Oceanospirillales</taxon>
        <taxon>Saccharospirillaceae</taxon>
        <taxon>Reinekea</taxon>
    </lineage>
</organism>
<evidence type="ECO:0000313" key="7">
    <source>
        <dbReference type="Proteomes" id="UP000321764"/>
    </source>
</evidence>
<keyword evidence="1 3" id="KW-0597">Phosphoprotein</keyword>
<comment type="caution">
    <text evidence="6">The sequence shown here is derived from an EMBL/GenBank/DDBJ whole genome shotgun (WGS) entry which is preliminary data.</text>
</comment>
<reference evidence="6 7" key="1">
    <citation type="submission" date="2019-07" db="EMBL/GenBank/DDBJ databases">
        <title>Reinekea sp. strain SSH23 genome sequencing and assembly.</title>
        <authorList>
            <person name="Kim I."/>
        </authorList>
    </citation>
    <scope>NUCLEOTIDE SEQUENCE [LARGE SCALE GENOMIC DNA]</scope>
    <source>
        <strain evidence="6 7">SSH23</strain>
    </source>
</reference>
<accession>A0A5C8ZBF2</accession>
<dbReference type="CDD" id="cd17535">
    <property type="entry name" value="REC_NarL-like"/>
    <property type="match status" value="1"/>
</dbReference>
<keyword evidence="7" id="KW-1185">Reference proteome</keyword>
<dbReference type="PANTHER" id="PTHR45566">
    <property type="entry name" value="HTH-TYPE TRANSCRIPTIONAL REGULATOR YHJB-RELATED"/>
    <property type="match status" value="1"/>
</dbReference>
<evidence type="ECO:0000259" key="4">
    <source>
        <dbReference type="PROSITE" id="PS50043"/>
    </source>
</evidence>
<dbReference type="SUPFAM" id="SSF46894">
    <property type="entry name" value="C-terminal effector domain of the bipartite response regulators"/>
    <property type="match status" value="1"/>
</dbReference>
<feature type="modified residue" description="4-aspartylphosphate" evidence="3">
    <location>
        <position position="53"/>
    </location>
</feature>
<dbReference type="SMART" id="SM00448">
    <property type="entry name" value="REC"/>
    <property type="match status" value="1"/>
</dbReference>
<dbReference type="Gene3D" id="3.40.50.2300">
    <property type="match status" value="1"/>
</dbReference>
<evidence type="ECO:0000313" key="6">
    <source>
        <dbReference type="EMBL" id="TXR54511.1"/>
    </source>
</evidence>
<dbReference type="CDD" id="cd06170">
    <property type="entry name" value="LuxR_C_like"/>
    <property type="match status" value="1"/>
</dbReference>
<dbReference type="InterPro" id="IPR000792">
    <property type="entry name" value="Tscrpt_reg_LuxR_C"/>
</dbReference>
<dbReference type="GO" id="GO:0000160">
    <property type="term" value="P:phosphorelay signal transduction system"/>
    <property type="evidence" value="ECO:0007669"/>
    <property type="project" value="InterPro"/>
</dbReference>
<dbReference type="InterPro" id="IPR011006">
    <property type="entry name" value="CheY-like_superfamily"/>
</dbReference>
<evidence type="ECO:0000256" key="1">
    <source>
        <dbReference type="ARBA" id="ARBA00022553"/>
    </source>
</evidence>
<dbReference type="InterPro" id="IPR058245">
    <property type="entry name" value="NreC/VraR/RcsB-like_REC"/>
</dbReference>
<dbReference type="PANTHER" id="PTHR45566:SF1">
    <property type="entry name" value="HTH-TYPE TRANSCRIPTIONAL REGULATOR YHJB-RELATED"/>
    <property type="match status" value="1"/>
</dbReference>